<evidence type="ECO:0000256" key="7">
    <source>
        <dbReference type="ARBA" id="ARBA00023136"/>
    </source>
</evidence>
<dbReference type="CDD" id="cd06261">
    <property type="entry name" value="TM_PBP2"/>
    <property type="match status" value="1"/>
</dbReference>
<dbReference type="Proteomes" id="UP000554488">
    <property type="component" value="Unassembled WGS sequence"/>
</dbReference>
<evidence type="ECO:0000256" key="6">
    <source>
        <dbReference type="ARBA" id="ARBA00022989"/>
    </source>
</evidence>
<feature type="transmembrane region" description="Helical" evidence="8">
    <location>
        <begin position="235"/>
        <end position="257"/>
    </location>
</feature>
<comment type="subcellular location">
    <subcellularLocation>
        <location evidence="1">Cell inner membrane</location>
        <topology evidence="1">Multi-pass membrane protein</topology>
    </subcellularLocation>
    <subcellularLocation>
        <location evidence="8">Cell membrane</location>
        <topology evidence="8">Multi-pass membrane protein</topology>
    </subcellularLocation>
</comment>
<gene>
    <name evidence="10" type="primary">ydcV</name>
    <name evidence="10" type="ORF">ERS852574_03150</name>
    <name evidence="11" type="ORF">HUU93_01795</name>
</gene>
<dbReference type="GO" id="GO:0005886">
    <property type="term" value="C:plasma membrane"/>
    <property type="evidence" value="ECO:0007669"/>
    <property type="project" value="UniProtKB-SubCell"/>
</dbReference>
<evidence type="ECO:0000313" key="12">
    <source>
        <dbReference type="Proteomes" id="UP000095727"/>
    </source>
</evidence>
<evidence type="ECO:0000256" key="4">
    <source>
        <dbReference type="ARBA" id="ARBA00022519"/>
    </source>
</evidence>
<reference evidence="10 12" key="1">
    <citation type="submission" date="2015-09" db="EMBL/GenBank/DDBJ databases">
        <authorList>
            <consortium name="Pathogen Informatics"/>
        </authorList>
    </citation>
    <scope>NUCLEOTIDE SEQUENCE [LARGE SCALE GENOMIC DNA]</scope>
    <source>
        <strain evidence="10 12">2789STDY5834962</strain>
    </source>
</reference>
<dbReference type="EMBL" id="JABWDC010000004">
    <property type="protein sequence ID" value="NUN85348.1"/>
    <property type="molecule type" value="Genomic_DNA"/>
</dbReference>
<dbReference type="Proteomes" id="UP000095727">
    <property type="component" value="Unassembled WGS sequence"/>
</dbReference>
<feature type="transmembrane region" description="Helical" evidence="8">
    <location>
        <begin position="61"/>
        <end position="82"/>
    </location>
</feature>
<keyword evidence="4" id="KW-0997">Cell inner membrane</keyword>
<evidence type="ECO:0000256" key="2">
    <source>
        <dbReference type="ARBA" id="ARBA00022448"/>
    </source>
</evidence>
<keyword evidence="7 8" id="KW-0472">Membrane</keyword>
<accession>A0A173US27</accession>
<dbReference type="GeneID" id="92824242"/>
<evidence type="ECO:0000256" key="5">
    <source>
        <dbReference type="ARBA" id="ARBA00022692"/>
    </source>
</evidence>
<feature type="domain" description="ABC transmembrane type-1" evidence="9">
    <location>
        <begin position="65"/>
        <end position="253"/>
    </location>
</feature>
<proteinExistence type="inferred from homology"/>
<dbReference type="EMBL" id="CYXR01000038">
    <property type="protein sequence ID" value="CUN17166.1"/>
    <property type="molecule type" value="Genomic_DNA"/>
</dbReference>
<dbReference type="InterPro" id="IPR000515">
    <property type="entry name" value="MetI-like"/>
</dbReference>
<evidence type="ECO:0000256" key="1">
    <source>
        <dbReference type="ARBA" id="ARBA00004429"/>
    </source>
</evidence>
<dbReference type="PANTHER" id="PTHR43357">
    <property type="entry name" value="INNER MEMBRANE ABC TRANSPORTER PERMEASE PROTEIN YDCV"/>
    <property type="match status" value="1"/>
</dbReference>
<keyword evidence="5 8" id="KW-0812">Transmembrane</keyword>
<dbReference type="InterPro" id="IPR035906">
    <property type="entry name" value="MetI-like_sf"/>
</dbReference>
<keyword evidence="3" id="KW-1003">Cell membrane</keyword>
<organism evidence="10 12">
    <name type="scientific">Coprococcus comes</name>
    <dbReference type="NCBI Taxonomy" id="410072"/>
    <lineage>
        <taxon>Bacteria</taxon>
        <taxon>Bacillati</taxon>
        <taxon>Bacillota</taxon>
        <taxon>Clostridia</taxon>
        <taxon>Lachnospirales</taxon>
        <taxon>Lachnospiraceae</taxon>
        <taxon>Coprococcus</taxon>
    </lineage>
</organism>
<evidence type="ECO:0000313" key="10">
    <source>
        <dbReference type="EMBL" id="CUN17166.1"/>
    </source>
</evidence>
<evidence type="ECO:0000256" key="8">
    <source>
        <dbReference type="RuleBase" id="RU363032"/>
    </source>
</evidence>
<evidence type="ECO:0000256" key="3">
    <source>
        <dbReference type="ARBA" id="ARBA00022475"/>
    </source>
</evidence>
<name>A0A173US27_9FIRM</name>
<keyword evidence="2 8" id="KW-0813">Transport</keyword>
<dbReference type="RefSeq" id="WP_008369738.1">
    <property type="nucleotide sequence ID" value="NZ_CP070062.1"/>
</dbReference>
<feature type="transmembrane region" description="Helical" evidence="8">
    <location>
        <begin position="103"/>
        <end position="125"/>
    </location>
</feature>
<evidence type="ECO:0000313" key="13">
    <source>
        <dbReference type="Proteomes" id="UP000554488"/>
    </source>
</evidence>
<feature type="transmembrane region" description="Helical" evidence="8">
    <location>
        <begin position="7"/>
        <end position="31"/>
    </location>
</feature>
<reference evidence="11 13" key="2">
    <citation type="submission" date="2020-04" db="EMBL/GenBank/DDBJ databases">
        <authorList>
            <person name="Pieper L."/>
        </authorList>
    </citation>
    <scope>NUCLEOTIDE SEQUENCE [LARGE SCALE GENOMIC DNA]</scope>
    <source>
        <strain evidence="11 13">F22</strain>
    </source>
</reference>
<dbReference type="Pfam" id="PF00528">
    <property type="entry name" value="BPD_transp_1"/>
    <property type="match status" value="1"/>
</dbReference>
<protein>
    <submittedName>
        <fullName evidence="11">ABC transporter permease subunit</fullName>
    </submittedName>
    <submittedName>
        <fullName evidence="10">Inner membrane ABC transporter permease protein ydcV</fullName>
    </submittedName>
</protein>
<dbReference type="GO" id="GO:0055085">
    <property type="term" value="P:transmembrane transport"/>
    <property type="evidence" value="ECO:0007669"/>
    <property type="project" value="InterPro"/>
</dbReference>
<dbReference type="PANTHER" id="PTHR43357:SF4">
    <property type="entry name" value="INNER MEMBRANE ABC TRANSPORTER PERMEASE PROTEIN YDCV"/>
    <property type="match status" value="1"/>
</dbReference>
<reference evidence="11 13" key="3">
    <citation type="submission" date="2020-07" db="EMBL/GenBank/DDBJ databases">
        <title>Bacterial metabolism rescues the inhibition of intestinal drug absorption by food and drug additives.</title>
        <authorList>
            <person name="Zou L."/>
            <person name="Spanogiannopoulos P."/>
            <person name="Chien H.-C."/>
            <person name="Pieper L.M."/>
            <person name="Cai W."/>
            <person name="Khuri N."/>
            <person name="Pottel J."/>
            <person name="Vora B."/>
            <person name="Ni Z."/>
            <person name="Tsakalozou E."/>
            <person name="Zhang W."/>
            <person name="Shoichet B.K."/>
            <person name="Giacomini K.M."/>
            <person name="Turnbaugh P.J."/>
        </authorList>
    </citation>
    <scope>NUCLEOTIDE SEQUENCE [LARGE SCALE GENOMIC DNA]</scope>
    <source>
        <strain evidence="11 13">F22</strain>
    </source>
</reference>
<dbReference type="SUPFAM" id="SSF161098">
    <property type="entry name" value="MetI-like"/>
    <property type="match status" value="1"/>
</dbReference>
<feature type="transmembrane region" description="Helical" evidence="8">
    <location>
        <begin position="131"/>
        <end position="149"/>
    </location>
</feature>
<evidence type="ECO:0000259" key="9">
    <source>
        <dbReference type="PROSITE" id="PS50928"/>
    </source>
</evidence>
<dbReference type="PROSITE" id="PS50928">
    <property type="entry name" value="ABC_TM1"/>
    <property type="match status" value="1"/>
</dbReference>
<sequence>MKRKKNIWEGLIIGIFIFLVIVPILTILVWVGTERWAWPSLIPQKISMRAVNGILRNRQQLVRLCMSSLFISASVAFLSVVIGTMTARALECYDFFGKRLFSFMSMLPFLVPGTVFAMGVQITFIKCGLSGTVQGVIIVHLICSLPYAVTLMQDGTRAIGVKLEEQARVLGAGALQAFFKVTLPNLFPVMLSAFSMAFVVSFSQYFLTLMIGGGNVKTFAIVMVPYLGSGERNFASIYSVIFLVIMLLVFGILEWIVGRFTKAQEVEYY</sequence>
<evidence type="ECO:0000313" key="11">
    <source>
        <dbReference type="EMBL" id="NUN85348.1"/>
    </source>
</evidence>
<comment type="similarity">
    <text evidence="8">Belongs to the binding-protein-dependent transport system permease family.</text>
</comment>
<dbReference type="AlphaFoldDB" id="A0A173US27"/>
<dbReference type="Gene3D" id="1.10.3720.10">
    <property type="entry name" value="MetI-like"/>
    <property type="match status" value="1"/>
</dbReference>
<keyword evidence="6 8" id="KW-1133">Transmembrane helix</keyword>